<evidence type="ECO:0000256" key="1">
    <source>
        <dbReference type="ARBA" id="ARBA00022801"/>
    </source>
</evidence>
<evidence type="ECO:0000313" key="3">
    <source>
        <dbReference type="EMBL" id="MBU3804968.1"/>
    </source>
</evidence>
<dbReference type="GO" id="GO:0030288">
    <property type="term" value="C:outer membrane-bounded periplasmic space"/>
    <property type="evidence" value="ECO:0007669"/>
    <property type="project" value="TreeGrafter"/>
</dbReference>
<reference evidence="3" key="1">
    <citation type="journal article" date="2021" name="PeerJ">
        <title>Extensive microbial diversity within the chicken gut microbiome revealed by metagenomics and culture.</title>
        <authorList>
            <person name="Gilroy R."/>
            <person name="Ravi A."/>
            <person name="Getino M."/>
            <person name="Pursley I."/>
            <person name="Horton D.L."/>
            <person name="Alikhan N.F."/>
            <person name="Baker D."/>
            <person name="Gharbi K."/>
            <person name="Hall N."/>
            <person name="Watson M."/>
            <person name="Adriaenssens E.M."/>
            <person name="Foster-Nyarko E."/>
            <person name="Jarju S."/>
            <person name="Secka A."/>
            <person name="Antonio M."/>
            <person name="Oren A."/>
            <person name="Chaudhuri R.R."/>
            <person name="La Ragione R."/>
            <person name="Hildebrand F."/>
            <person name="Pallen M.J."/>
        </authorList>
    </citation>
    <scope>NUCLEOTIDE SEQUENCE</scope>
    <source>
        <strain evidence="3">B5-657</strain>
    </source>
</reference>
<dbReference type="SUPFAM" id="SSF53187">
    <property type="entry name" value="Zn-dependent exopeptidases"/>
    <property type="match status" value="1"/>
</dbReference>
<keyword evidence="1 3" id="KW-0378">Hydrolase</keyword>
<dbReference type="EMBL" id="JAHLFQ010000219">
    <property type="protein sequence ID" value="MBU3804968.1"/>
    <property type="molecule type" value="Genomic_DNA"/>
</dbReference>
<dbReference type="Gene3D" id="3.40.630.40">
    <property type="entry name" value="Zn-dependent exopeptidases"/>
    <property type="match status" value="1"/>
</dbReference>
<proteinExistence type="predicted"/>
<accession>A0A9E2KD90</accession>
<dbReference type="GO" id="GO:0008745">
    <property type="term" value="F:N-acetylmuramoyl-L-alanine amidase activity"/>
    <property type="evidence" value="ECO:0007669"/>
    <property type="project" value="UniProtKB-EC"/>
</dbReference>
<organism evidence="3 4">
    <name type="scientific">Candidatus Cellulosilyticum pullistercoris</name>
    <dbReference type="NCBI Taxonomy" id="2838521"/>
    <lineage>
        <taxon>Bacteria</taxon>
        <taxon>Bacillati</taxon>
        <taxon>Bacillota</taxon>
        <taxon>Clostridia</taxon>
        <taxon>Lachnospirales</taxon>
        <taxon>Cellulosilyticaceae</taxon>
        <taxon>Cellulosilyticum</taxon>
    </lineage>
</organism>
<dbReference type="Proteomes" id="UP000824229">
    <property type="component" value="Unassembled WGS sequence"/>
</dbReference>
<dbReference type="InterPro" id="IPR050695">
    <property type="entry name" value="N-acetylmuramoyl_amidase_3"/>
</dbReference>
<sequence length="173" mass="19344">PGITGLDEKDLNLKISLLLRNYLEQAGAIVIMTRTSDDDVDGMDGVKHKSKDMVQRKKLSEGGDILVSIHQNSFTQPSVHGAQTFYNSKSEEGKALAKSIQKSIKEVADLDNRREAKSNTNYYVLKATDIPAVIIECGFLTNPEEEKKLNSESYQNQMALGIYLGILRYYEQV</sequence>
<gene>
    <name evidence="3" type="ORF">H9872_09470</name>
</gene>
<dbReference type="Pfam" id="PF01520">
    <property type="entry name" value="Amidase_3"/>
    <property type="match status" value="1"/>
</dbReference>
<dbReference type="InterPro" id="IPR002508">
    <property type="entry name" value="MurNAc-LAA_cat"/>
</dbReference>
<reference evidence="3" key="2">
    <citation type="submission" date="2021-04" db="EMBL/GenBank/DDBJ databases">
        <authorList>
            <person name="Gilroy R."/>
        </authorList>
    </citation>
    <scope>NUCLEOTIDE SEQUENCE</scope>
    <source>
        <strain evidence="3">B5-657</strain>
    </source>
</reference>
<evidence type="ECO:0000313" key="4">
    <source>
        <dbReference type="Proteomes" id="UP000824229"/>
    </source>
</evidence>
<dbReference type="SMART" id="SM00646">
    <property type="entry name" value="Ami_3"/>
    <property type="match status" value="1"/>
</dbReference>
<dbReference type="CDD" id="cd02696">
    <property type="entry name" value="MurNAc-LAA"/>
    <property type="match status" value="1"/>
</dbReference>
<feature type="non-terminal residue" evidence="3">
    <location>
        <position position="1"/>
    </location>
</feature>
<evidence type="ECO:0000259" key="2">
    <source>
        <dbReference type="SMART" id="SM00646"/>
    </source>
</evidence>
<name>A0A9E2KD90_9FIRM</name>
<dbReference type="AlphaFoldDB" id="A0A9E2KD90"/>
<dbReference type="GO" id="GO:0009253">
    <property type="term" value="P:peptidoglycan catabolic process"/>
    <property type="evidence" value="ECO:0007669"/>
    <property type="project" value="InterPro"/>
</dbReference>
<feature type="domain" description="MurNAc-LAA" evidence="2">
    <location>
        <begin position="57"/>
        <end position="167"/>
    </location>
</feature>
<dbReference type="EC" id="3.5.1.28" evidence="3"/>
<dbReference type="PANTHER" id="PTHR30404">
    <property type="entry name" value="N-ACETYLMURAMOYL-L-ALANINE AMIDASE"/>
    <property type="match status" value="1"/>
</dbReference>
<comment type="caution">
    <text evidence="3">The sequence shown here is derived from an EMBL/GenBank/DDBJ whole genome shotgun (WGS) entry which is preliminary data.</text>
</comment>
<dbReference type="PANTHER" id="PTHR30404:SF0">
    <property type="entry name" value="N-ACETYLMURAMOYL-L-ALANINE AMIDASE AMIC"/>
    <property type="match status" value="1"/>
</dbReference>
<protein>
    <submittedName>
        <fullName evidence="3">N-acetylmuramoyl-L-alanine amidase</fullName>
        <ecNumber evidence="3">3.5.1.28</ecNumber>
    </submittedName>
</protein>